<dbReference type="EMBL" id="BAABAB010000022">
    <property type="protein sequence ID" value="GAA3627473.1"/>
    <property type="molecule type" value="Genomic_DNA"/>
</dbReference>
<comment type="cofactor">
    <cofactor evidence="1 5">
        <name>FAD</name>
        <dbReference type="ChEBI" id="CHEBI:57692"/>
    </cofactor>
</comment>
<evidence type="ECO:0000256" key="5">
    <source>
        <dbReference type="RuleBase" id="RU362125"/>
    </source>
</evidence>
<dbReference type="PANTHER" id="PTHR43884:SF12">
    <property type="entry name" value="ISOVALERYL-COA DEHYDROGENASE, MITOCHONDRIAL-RELATED"/>
    <property type="match status" value="1"/>
</dbReference>
<dbReference type="Proteomes" id="UP001501490">
    <property type="component" value="Unassembled WGS sequence"/>
</dbReference>
<organism evidence="9 10">
    <name type="scientific">Microlunatus ginsengisoli</name>
    <dbReference type="NCBI Taxonomy" id="363863"/>
    <lineage>
        <taxon>Bacteria</taxon>
        <taxon>Bacillati</taxon>
        <taxon>Actinomycetota</taxon>
        <taxon>Actinomycetes</taxon>
        <taxon>Propionibacteriales</taxon>
        <taxon>Propionibacteriaceae</taxon>
        <taxon>Microlunatus</taxon>
    </lineage>
</organism>
<dbReference type="InterPro" id="IPR006091">
    <property type="entry name" value="Acyl-CoA_Oxase/DH_mid-dom"/>
</dbReference>
<gene>
    <name evidence="9" type="ORF">GCM10022236_32230</name>
</gene>
<evidence type="ECO:0000313" key="10">
    <source>
        <dbReference type="Proteomes" id="UP001501490"/>
    </source>
</evidence>
<proteinExistence type="inferred from homology"/>
<feature type="domain" description="Acyl-CoA oxidase/dehydrogenase middle" evidence="7">
    <location>
        <begin position="122"/>
        <end position="220"/>
    </location>
</feature>
<keyword evidence="5" id="KW-0560">Oxidoreductase</keyword>
<dbReference type="InterPro" id="IPR046373">
    <property type="entry name" value="Acyl-CoA_Oxase/DH_mid-dom_sf"/>
</dbReference>
<evidence type="ECO:0000256" key="3">
    <source>
        <dbReference type="ARBA" id="ARBA00022630"/>
    </source>
</evidence>
<comment type="caution">
    <text evidence="9">The sequence shown here is derived from an EMBL/GenBank/DDBJ whole genome shotgun (WGS) entry which is preliminary data.</text>
</comment>
<dbReference type="SUPFAM" id="SSF47203">
    <property type="entry name" value="Acyl-CoA dehydrogenase C-terminal domain-like"/>
    <property type="match status" value="1"/>
</dbReference>
<dbReference type="PROSITE" id="PS00072">
    <property type="entry name" value="ACYL_COA_DH_1"/>
    <property type="match status" value="1"/>
</dbReference>
<reference evidence="10" key="1">
    <citation type="journal article" date="2019" name="Int. J. Syst. Evol. Microbiol.">
        <title>The Global Catalogue of Microorganisms (GCM) 10K type strain sequencing project: providing services to taxonomists for standard genome sequencing and annotation.</title>
        <authorList>
            <consortium name="The Broad Institute Genomics Platform"/>
            <consortium name="The Broad Institute Genome Sequencing Center for Infectious Disease"/>
            <person name="Wu L."/>
            <person name="Ma J."/>
        </authorList>
    </citation>
    <scope>NUCLEOTIDE SEQUENCE [LARGE SCALE GENOMIC DNA]</scope>
    <source>
        <strain evidence="10">JCM 16929</strain>
    </source>
</reference>
<keyword evidence="10" id="KW-1185">Reference proteome</keyword>
<evidence type="ECO:0000256" key="2">
    <source>
        <dbReference type="ARBA" id="ARBA00009347"/>
    </source>
</evidence>
<dbReference type="Gene3D" id="1.20.140.10">
    <property type="entry name" value="Butyryl-CoA Dehydrogenase, subunit A, domain 3"/>
    <property type="match status" value="1"/>
</dbReference>
<dbReference type="Pfam" id="PF00441">
    <property type="entry name" value="Acyl-CoA_dh_1"/>
    <property type="match status" value="1"/>
</dbReference>
<dbReference type="PANTHER" id="PTHR43884">
    <property type="entry name" value="ACYL-COA DEHYDROGENASE"/>
    <property type="match status" value="1"/>
</dbReference>
<evidence type="ECO:0000313" key="9">
    <source>
        <dbReference type="EMBL" id="GAA3627473.1"/>
    </source>
</evidence>
<dbReference type="InterPro" id="IPR009100">
    <property type="entry name" value="AcylCoA_DH/oxidase_NM_dom_sf"/>
</dbReference>
<dbReference type="Gene3D" id="1.10.540.10">
    <property type="entry name" value="Acyl-CoA dehydrogenase/oxidase, N-terminal domain"/>
    <property type="match status" value="1"/>
</dbReference>
<feature type="domain" description="Acyl-CoA dehydrogenase/oxidase C-terminal" evidence="6">
    <location>
        <begin position="232"/>
        <end position="383"/>
    </location>
</feature>
<dbReference type="InterPro" id="IPR013786">
    <property type="entry name" value="AcylCoA_DH/ox_N"/>
</dbReference>
<feature type="domain" description="Acyl-CoA dehydrogenase/oxidase N-terminal" evidence="8">
    <location>
        <begin position="7"/>
        <end position="117"/>
    </location>
</feature>
<dbReference type="PROSITE" id="PS00073">
    <property type="entry name" value="ACYL_COA_DH_2"/>
    <property type="match status" value="1"/>
</dbReference>
<evidence type="ECO:0000259" key="6">
    <source>
        <dbReference type="Pfam" id="PF00441"/>
    </source>
</evidence>
<dbReference type="Pfam" id="PF02771">
    <property type="entry name" value="Acyl-CoA_dh_N"/>
    <property type="match status" value="1"/>
</dbReference>
<dbReference type="InterPro" id="IPR006089">
    <property type="entry name" value="Acyl-CoA_DH_CS"/>
</dbReference>
<dbReference type="InterPro" id="IPR009075">
    <property type="entry name" value="AcylCo_DH/oxidase_C"/>
</dbReference>
<evidence type="ECO:0000259" key="8">
    <source>
        <dbReference type="Pfam" id="PF02771"/>
    </source>
</evidence>
<keyword evidence="4 5" id="KW-0274">FAD</keyword>
<evidence type="ECO:0000259" key="7">
    <source>
        <dbReference type="Pfam" id="PF02770"/>
    </source>
</evidence>
<dbReference type="PIRSF" id="PIRSF016578">
    <property type="entry name" value="HsaA"/>
    <property type="match status" value="1"/>
</dbReference>
<sequence>MSGFALSEEHEDFRAVVREFAAAELAPHVAHWNSLHELPLDAVKAMAGLGLFGLSGPEEYGGAGDFTSLCIAIEEVGRVDQSLGITLEAAVGLGSNPIAGYGTPEQKERWLPDLLAGRALAAFGLTEPGSGSDAGGLATTARRDGEDWVINGAKQFITNSGTDITSIVTVTARTGVRESGKPEISALIVPTGTPGFVAEPAYRKLGWHASDTHPLTLTDVRVGPEALLGTRGRGYAQFLATLDDGRIAIAALALGSIRACRDLARDYALERTSFGVPIGRKQAVAFQIADLDAMAHTAHLLVYSAAAMKDDGVDPAAIARAASIAKLVSTEHAVSAARIATQVFGGYGFMEEYPVARFYRDAKVLEIGEGTSEVQRLLIARGLGLPVE</sequence>
<dbReference type="Pfam" id="PF02770">
    <property type="entry name" value="Acyl-CoA_dh_M"/>
    <property type="match status" value="1"/>
</dbReference>
<comment type="similarity">
    <text evidence="2 5">Belongs to the acyl-CoA dehydrogenase family.</text>
</comment>
<dbReference type="Gene3D" id="2.40.110.10">
    <property type="entry name" value="Butyryl-CoA Dehydrogenase, subunit A, domain 2"/>
    <property type="match status" value="1"/>
</dbReference>
<dbReference type="InterPro" id="IPR037069">
    <property type="entry name" value="AcylCoA_DH/ox_N_sf"/>
</dbReference>
<name>A0ABP7A943_9ACTN</name>
<evidence type="ECO:0000256" key="1">
    <source>
        <dbReference type="ARBA" id="ARBA00001974"/>
    </source>
</evidence>
<dbReference type="InterPro" id="IPR036250">
    <property type="entry name" value="AcylCo_DH-like_C"/>
</dbReference>
<protein>
    <submittedName>
        <fullName evidence="9">Acyl-CoA dehydrogenase family protein</fullName>
    </submittedName>
</protein>
<accession>A0ABP7A943</accession>
<evidence type="ECO:0000256" key="4">
    <source>
        <dbReference type="ARBA" id="ARBA00022827"/>
    </source>
</evidence>
<keyword evidence="3 5" id="KW-0285">Flavoprotein</keyword>
<dbReference type="RefSeq" id="WP_344806354.1">
    <property type="nucleotide sequence ID" value="NZ_BAABAB010000022.1"/>
</dbReference>
<dbReference type="SUPFAM" id="SSF56645">
    <property type="entry name" value="Acyl-CoA dehydrogenase NM domain-like"/>
    <property type="match status" value="1"/>
</dbReference>